<keyword evidence="1 3" id="KW-0238">DNA-binding</keyword>
<proteinExistence type="predicted"/>
<sequence>MAIKFTAHRTPKPNGRKGETLTHARALCHGTYKLDEICRLISERSSVTSADVKAVLDSLSWVLDYALSGGYHVELEELGYFSPSLRSKQKENGKVSVCVDGINFRCSTKLKEKMKEIKLEHIKPRVKDNVSVDAKSRLQDYLERNKCVTPRIYAGLMNCSRYRAQADLTSFVEEGLLQKVGHHNKVLYLLA</sequence>
<dbReference type="RefSeq" id="WP_103984141.1">
    <property type="nucleotide sequence ID" value="NZ_FNVS01000019.1"/>
</dbReference>
<feature type="domain" description="HU" evidence="2">
    <location>
        <begin position="1"/>
        <end position="120"/>
    </location>
</feature>
<keyword evidence="4" id="KW-1185">Reference proteome</keyword>
<dbReference type="InterPro" id="IPR005902">
    <property type="entry name" value="HU_DNA-bd_put"/>
</dbReference>
<name>A0A8G2F5A0_9BACT</name>
<dbReference type="NCBIfam" id="TIGR01201">
    <property type="entry name" value="HU_rel"/>
    <property type="match status" value="1"/>
</dbReference>
<comment type="caution">
    <text evidence="3">The sequence shown here is derived from an EMBL/GenBank/DDBJ whole genome shotgun (WGS) entry which is preliminary data.</text>
</comment>
<dbReference type="InterPro" id="IPR041607">
    <property type="entry name" value="HU-HIG"/>
</dbReference>
<evidence type="ECO:0000259" key="2">
    <source>
        <dbReference type="Pfam" id="PF18291"/>
    </source>
</evidence>
<dbReference type="Pfam" id="PF18291">
    <property type="entry name" value="HU-HIG"/>
    <property type="match status" value="1"/>
</dbReference>
<evidence type="ECO:0000313" key="4">
    <source>
        <dbReference type="Proteomes" id="UP000236725"/>
    </source>
</evidence>
<evidence type="ECO:0000256" key="1">
    <source>
        <dbReference type="ARBA" id="ARBA00023125"/>
    </source>
</evidence>
<dbReference type="AlphaFoldDB" id="A0A8G2F5A0"/>
<protein>
    <submittedName>
        <fullName evidence="3">DNA-binding protein, histone-like, putative</fullName>
    </submittedName>
</protein>
<organism evidence="3 4">
    <name type="scientific">Parabacteroides chinchillae</name>
    <dbReference type="NCBI Taxonomy" id="871327"/>
    <lineage>
        <taxon>Bacteria</taxon>
        <taxon>Pseudomonadati</taxon>
        <taxon>Bacteroidota</taxon>
        <taxon>Bacteroidia</taxon>
        <taxon>Bacteroidales</taxon>
        <taxon>Tannerellaceae</taxon>
        <taxon>Parabacteroides</taxon>
    </lineage>
</organism>
<accession>A0A8G2F5A0</accession>
<reference evidence="3 4" key="1">
    <citation type="submission" date="2016-10" db="EMBL/GenBank/DDBJ databases">
        <authorList>
            <person name="Varghese N."/>
            <person name="Submissions S."/>
        </authorList>
    </citation>
    <scope>NUCLEOTIDE SEQUENCE [LARGE SCALE GENOMIC DNA]</scope>
    <source>
        <strain evidence="3 4">DSM 29073</strain>
    </source>
</reference>
<gene>
    <name evidence="3" type="ORF">SAMN05444001_11915</name>
</gene>
<dbReference type="EMBL" id="FNVS01000019">
    <property type="protein sequence ID" value="SEG18934.1"/>
    <property type="molecule type" value="Genomic_DNA"/>
</dbReference>
<dbReference type="Gene3D" id="4.10.520.10">
    <property type="entry name" value="IHF-like DNA-binding proteins"/>
    <property type="match status" value="1"/>
</dbReference>
<evidence type="ECO:0000313" key="3">
    <source>
        <dbReference type="EMBL" id="SEG18934.1"/>
    </source>
</evidence>
<dbReference type="GO" id="GO:0003677">
    <property type="term" value="F:DNA binding"/>
    <property type="evidence" value="ECO:0007669"/>
    <property type="project" value="UniProtKB-KW"/>
</dbReference>
<dbReference type="InterPro" id="IPR010992">
    <property type="entry name" value="IHF-like_DNA-bd_dom_sf"/>
</dbReference>
<dbReference type="SUPFAM" id="SSF47729">
    <property type="entry name" value="IHF-like DNA-binding proteins"/>
    <property type="match status" value="1"/>
</dbReference>
<dbReference type="Proteomes" id="UP000236725">
    <property type="component" value="Unassembled WGS sequence"/>
</dbReference>